<dbReference type="OrthoDB" id="1349400at2"/>
<proteinExistence type="predicted"/>
<name>A0A5C6ZCJ9_9FLAO</name>
<evidence type="ECO:0000313" key="1">
    <source>
        <dbReference type="EMBL" id="TXD86381.1"/>
    </source>
</evidence>
<dbReference type="Proteomes" id="UP000321578">
    <property type="component" value="Unassembled WGS sequence"/>
</dbReference>
<keyword evidence="2" id="KW-1185">Reference proteome</keyword>
<reference evidence="1 2" key="1">
    <citation type="submission" date="2019-08" db="EMBL/GenBank/DDBJ databases">
        <title>Genomes of Subsaximicrobium wynnwilliamsii strains.</title>
        <authorList>
            <person name="Bowman J.P."/>
        </authorList>
    </citation>
    <scope>NUCLEOTIDE SEQUENCE [LARGE SCALE GENOMIC DNA]</scope>
    <source>
        <strain evidence="1 2">2-80-2</strain>
    </source>
</reference>
<dbReference type="AlphaFoldDB" id="A0A5C6ZCJ9"/>
<comment type="caution">
    <text evidence="1">The sequence shown here is derived from an EMBL/GenBank/DDBJ whole genome shotgun (WGS) entry which is preliminary data.</text>
</comment>
<accession>A0A5C6ZCJ9</accession>
<protein>
    <submittedName>
        <fullName evidence="1">Uncharacterized protein</fullName>
    </submittedName>
</protein>
<dbReference type="EMBL" id="VORO01000066">
    <property type="protein sequence ID" value="TXD86381.1"/>
    <property type="molecule type" value="Genomic_DNA"/>
</dbReference>
<gene>
    <name evidence="1" type="ORF">ESY86_20340</name>
</gene>
<evidence type="ECO:0000313" key="2">
    <source>
        <dbReference type="Proteomes" id="UP000321578"/>
    </source>
</evidence>
<dbReference type="RefSeq" id="WP_147088537.1">
    <property type="nucleotide sequence ID" value="NZ_VORM01000066.1"/>
</dbReference>
<organism evidence="1 2">
    <name type="scientific">Subsaximicrobium wynnwilliamsii</name>
    <dbReference type="NCBI Taxonomy" id="291179"/>
    <lineage>
        <taxon>Bacteria</taxon>
        <taxon>Pseudomonadati</taxon>
        <taxon>Bacteroidota</taxon>
        <taxon>Flavobacteriia</taxon>
        <taxon>Flavobacteriales</taxon>
        <taxon>Flavobacteriaceae</taxon>
        <taxon>Subsaximicrobium</taxon>
    </lineage>
</organism>
<sequence>MKSKIQLLIILITFCTYNTYGQITTEIIDVLVNNQTTVSNCSLIDLEDNSNISLTIYFKLTKPSNQALGTTNVKALLKYSNSSSGDDKGNYTVQSNSWGNNDTEFYGQIPISVSENEIQVNSSSIFIKSITDSGVESNSCEYSLEKDEVPSFSLSPTSTTVSCGNSSPKTFTVTPSNIPSGASVEYQWNVGNGWQDTSGNNVSNFTTTTSSVTLVPFAYPPNNVRVTPVLDGDNYPQLTSTVSLGNFNPSFLEITGNDNVCDSEIYSIVNLPNNVSILGHGSSNNSIATATLDTSSGEITVNKVSDGIITLTVILQNSCSQNFTLTKEIEIGIPTSVFNASIAGNSSVCQGQSYTYTLNSANHPCAGSIVWSVSSNLNIVSQNSNSVTITKNPFSTEYAGEITASFSGSTIEIKKGVWVGVPSNDGLTIQKIGSYNLYAGQWSKLRARYIPLTYESNDLLNITFEWQIPNSMIRNYADTAYKDVKPRSSGQLNIGVRVNCECGNGEWRYRLFDVDGGNGNGGGVLIPVGGN</sequence>